<evidence type="ECO:0000313" key="3">
    <source>
        <dbReference type="Proteomes" id="UP000298663"/>
    </source>
</evidence>
<sequence length="123" mass="13672">MATQTKTAEDARLQAFINRVSAAEKEKKAAMSKTRTINLCPYSAKKLPGSTPSEEGPRMDGPKRKKATGDQQQQQFALKPTIMKKPTTSSSVMKNIKDQPIVNGQRRGYLMQKAMKTMKGGRR</sequence>
<comment type="caution">
    <text evidence="2">The sequence shown here is derived from an EMBL/GenBank/DDBJ whole genome shotgun (WGS) entry which is preliminary data.</text>
</comment>
<dbReference type="Proteomes" id="UP000298663">
    <property type="component" value="Unassembled WGS sequence"/>
</dbReference>
<organism evidence="2 3">
    <name type="scientific">Steinernema carpocapsae</name>
    <name type="common">Entomopathogenic nematode</name>
    <dbReference type="NCBI Taxonomy" id="34508"/>
    <lineage>
        <taxon>Eukaryota</taxon>
        <taxon>Metazoa</taxon>
        <taxon>Ecdysozoa</taxon>
        <taxon>Nematoda</taxon>
        <taxon>Chromadorea</taxon>
        <taxon>Rhabditida</taxon>
        <taxon>Tylenchina</taxon>
        <taxon>Panagrolaimomorpha</taxon>
        <taxon>Strongyloidoidea</taxon>
        <taxon>Steinernematidae</taxon>
        <taxon>Steinernema</taxon>
    </lineage>
</organism>
<reference evidence="2 3" key="1">
    <citation type="journal article" date="2015" name="Genome Biol.">
        <title>Comparative genomics of Steinernema reveals deeply conserved gene regulatory networks.</title>
        <authorList>
            <person name="Dillman A.R."/>
            <person name="Macchietto M."/>
            <person name="Porter C.F."/>
            <person name="Rogers A."/>
            <person name="Williams B."/>
            <person name="Antoshechkin I."/>
            <person name="Lee M.M."/>
            <person name="Goodwin Z."/>
            <person name="Lu X."/>
            <person name="Lewis E.E."/>
            <person name="Goodrich-Blair H."/>
            <person name="Stock S.P."/>
            <person name="Adams B.J."/>
            <person name="Sternberg P.W."/>
            <person name="Mortazavi A."/>
        </authorList>
    </citation>
    <scope>NUCLEOTIDE SEQUENCE [LARGE SCALE GENOMIC DNA]</scope>
    <source>
        <strain evidence="2 3">ALL</strain>
    </source>
</reference>
<evidence type="ECO:0000256" key="1">
    <source>
        <dbReference type="SAM" id="MobiDB-lite"/>
    </source>
</evidence>
<proteinExistence type="predicted"/>
<protein>
    <submittedName>
        <fullName evidence="2">Uncharacterized protein</fullName>
    </submittedName>
</protein>
<feature type="region of interest" description="Disordered" evidence="1">
    <location>
        <begin position="41"/>
        <end position="97"/>
    </location>
</feature>
<gene>
    <name evidence="2" type="ORF">L596_026508</name>
</gene>
<keyword evidence="3" id="KW-1185">Reference proteome</keyword>
<evidence type="ECO:0000313" key="2">
    <source>
        <dbReference type="EMBL" id="TKR62574.1"/>
    </source>
</evidence>
<name>A0A4U5M1L1_STECR</name>
<dbReference type="EMBL" id="AZBU02000010">
    <property type="protein sequence ID" value="TKR62574.1"/>
    <property type="molecule type" value="Genomic_DNA"/>
</dbReference>
<dbReference type="AlphaFoldDB" id="A0A4U5M1L1"/>
<reference evidence="2 3" key="2">
    <citation type="journal article" date="2019" name="G3 (Bethesda)">
        <title>Hybrid Assembly of the Genome of the Entomopathogenic Nematode Steinernema carpocapsae Identifies the X-Chromosome.</title>
        <authorList>
            <person name="Serra L."/>
            <person name="Macchietto M."/>
            <person name="Macias-Munoz A."/>
            <person name="McGill C.J."/>
            <person name="Rodriguez I.M."/>
            <person name="Rodriguez B."/>
            <person name="Murad R."/>
            <person name="Mortazavi A."/>
        </authorList>
    </citation>
    <scope>NUCLEOTIDE SEQUENCE [LARGE SCALE GENOMIC DNA]</scope>
    <source>
        <strain evidence="2 3">ALL</strain>
    </source>
</reference>
<accession>A0A4U5M1L1</accession>